<keyword evidence="1" id="KW-0472">Membrane</keyword>
<evidence type="ECO:0000313" key="2">
    <source>
        <dbReference type="EMBL" id="RTE07720.1"/>
    </source>
</evidence>
<evidence type="ECO:0008006" key="4">
    <source>
        <dbReference type="Google" id="ProtNLM"/>
    </source>
</evidence>
<feature type="transmembrane region" description="Helical" evidence="1">
    <location>
        <begin position="138"/>
        <end position="156"/>
    </location>
</feature>
<reference evidence="2 3" key="1">
    <citation type="submission" date="2018-12" db="EMBL/GenBank/DDBJ databases">
        <title>Bacillus ochoae sp. nov., Paenibacillus whitsoniae sp. nov., Paenibacillus spiritus sp. nov. Isolated from the Mars Exploration Rover during spacecraft assembly.</title>
        <authorList>
            <person name="Seuylemezian A."/>
            <person name="Vaishampayan P."/>
        </authorList>
    </citation>
    <scope>NUCLEOTIDE SEQUENCE [LARGE SCALE GENOMIC DNA]</scope>
    <source>
        <strain evidence="2 3">MER 54</strain>
    </source>
</reference>
<feature type="transmembrane region" description="Helical" evidence="1">
    <location>
        <begin position="246"/>
        <end position="267"/>
    </location>
</feature>
<feature type="transmembrane region" description="Helical" evidence="1">
    <location>
        <begin position="221"/>
        <end position="240"/>
    </location>
</feature>
<feature type="transmembrane region" description="Helical" evidence="1">
    <location>
        <begin position="84"/>
        <end position="103"/>
    </location>
</feature>
<feature type="transmembrane region" description="Helical" evidence="1">
    <location>
        <begin position="163"/>
        <end position="182"/>
    </location>
</feature>
<accession>A0A430J9W3</accession>
<sequence length="276" mass="31009">MDAEKRTMIVREIERWRRSKLLPEHYCDFLLNLYGDDTVTKQASILGITATTVTNSSWKIWLAIVAIITAVALSALNFNSFALPMQIGVSALLVILCYGLAYRERTKKPIVAYVLCGVSSVAMLLLGIYILYLAGVHANAAYISYLALCSMIWLFNGLIGRMAIFQICGWLGLVGTYGWLLLQRLEHPAWFTLEISWLPVSIVLIWMAWLAHHTNKQAAGVLMLIGCLVWFMPEAMTFVLDANMSVRIIQLSFAVKLVTAGAALFALRKKWVEWVM</sequence>
<evidence type="ECO:0000313" key="3">
    <source>
        <dbReference type="Proteomes" id="UP000276128"/>
    </source>
</evidence>
<protein>
    <recommendedName>
        <fullName evidence="4">DUF2157 domain-containing protein</fullName>
    </recommendedName>
</protein>
<gene>
    <name evidence="2" type="ORF">EJQ19_20810</name>
</gene>
<dbReference type="EMBL" id="RXHU01000065">
    <property type="protein sequence ID" value="RTE07720.1"/>
    <property type="molecule type" value="Genomic_DNA"/>
</dbReference>
<feature type="transmembrane region" description="Helical" evidence="1">
    <location>
        <begin position="60"/>
        <end position="78"/>
    </location>
</feature>
<dbReference type="RefSeq" id="WP_126143164.1">
    <property type="nucleotide sequence ID" value="NZ_RXHU01000065.1"/>
</dbReference>
<dbReference type="Proteomes" id="UP000276128">
    <property type="component" value="Unassembled WGS sequence"/>
</dbReference>
<dbReference type="OrthoDB" id="2380880at2"/>
<keyword evidence="1" id="KW-1133">Transmembrane helix</keyword>
<organism evidence="2 3">
    <name type="scientific">Paenibacillus whitsoniae</name>
    <dbReference type="NCBI Taxonomy" id="2496558"/>
    <lineage>
        <taxon>Bacteria</taxon>
        <taxon>Bacillati</taxon>
        <taxon>Bacillota</taxon>
        <taxon>Bacilli</taxon>
        <taxon>Bacillales</taxon>
        <taxon>Paenibacillaceae</taxon>
        <taxon>Paenibacillus</taxon>
    </lineage>
</organism>
<feature type="transmembrane region" description="Helical" evidence="1">
    <location>
        <begin position="110"/>
        <end position="132"/>
    </location>
</feature>
<evidence type="ECO:0000256" key="1">
    <source>
        <dbReference type="SAM" id="Phobius"/>
    </source>
</evidence>
<keyword evidence="1" id="KW-0812">Transmembrane</keyword>
<keyword evidence="3" id="KW-1185">Reference proteome</keyword>
<dbReference type="AlphaFoldDB" id="A0A430J9W3"/>
<comment type="caution">
    <text evidence="2">The sequence shown here is derived from an EMBL/GenBank/DDBJ whole genome shotgun (WGS) entry which is preliminary data.</text>
</comment>
<feature type="transmembrane region" description="Helical" evidence="1">
    <location>
        <begin position="188"/>
        <end position="209"/>
    </location>
</feature>
<proteinExistence type="predicted"/>
<name>A0A430J9W3_9BACL</name>